<protein>
    <submittedName>
        <fullName evidence="2">Uncharacterized protein</fullName>
    </submittedName>
</protein>
<keyword evidence="1" id="KW-0812">Transmembrane</keyword>
<feature type="transmembrane region" description="Helical" evidence="1">
    <location>
        <begin position="12"/>
        <end position="41"/>
    </location>
</feature>
<accession>A0A8S5UG77</accession>
<evidence type="ECO:0000256" key="1">
    <source>
        <dbReference type="SAM" id="Phobius"/>
    </source>
</evidence>
<organism evidence="2">
    <name type="scientific">Myoviridae sp. ctshb19</name>
    <dbReference type="NCBI Taxonomy" id="2825194"/>
    <lineage>
        <taxon>Viruses</taxon>
        <taxon>Duplodnaviria</taxon>
        <taxon>Heunggongvirae</taxon>
        <taxon>Uroviricota</taxon>
        <taxon>Caudoviricetes</taxon>
    </lineage>
</organism>
<keyword evidence="1" id="KW-0472">Membrane</keyword>
<keyword evidence="1" id="KW-1133">Transmembrane helix</keyword>
<dbReference type="EMBL" id="BK016086">
    <property type="protein sequence ID" value="DAF93436.1"/>
    <property type="molecule type" value="Genomic_DNA"/>
</dbReference>
<evidence type="ECO:0000313" key="2">
    <source>
        <dbReference type="EMBL" id="DAF93436.1"/>
    </source>
</evidence>
<proteinExistence type="predicted"/>
<name>A0A8S5UG77_9CAUD</name>
<sequence length="54" mass="5923">MRSKQRGYIDFSGIGTFLIGVGLAVGVVVGFVLFVGIPWAWQYVKPWIHQVTAG</sequence>
<reference evidence="2" key="1">
    <citation type="journal article" date="2021" name="Proc. Natl. Acad. Sci. U.S.A.">
        <title>A Catalog of Tens of Thousands of Viruses from Human Metagenomes Reveals Hidden Associations with Chronic Diseases.</title>
        <authorList>
            <person name="Tisza M.J."/>
            <person name="Buck C.B."/>
        </authorList>
    </citation>
    <scope>NUCLEOTIDE SEQUENCE</scope>
    <source>
        <strain evidence="2">Ctshb19</strain>
    </source>
</reference>